<dbReference type="HOGENOM" id="CLU_3307195_0_0_9"/>
<evidence type="ECO:0000313" key="1">
    <source>
        <dbReference type="EMBL" id="ACA45552.1"/>
    </source>
</evidence>
<protein>
    <submittedName>
        <fullName evidence="1">Uncharacterized protein</fullName>
    </submittedName>
</protein>
<reference evidence="1 2" key="1">
    <citation type="journal article" date="2007" name="PLoS ONE">
        <title>Analysis of the neurotoxin complex genes in Clostridium botulinum A1-A4 and B1 strains: BoNT/A3, /Ba4 and /B1 clusters are located within plasmids.</title>
        <authorList>
            <person name="Smith T.J."/>
            <person name="Hill K.K."/>
            <person name="Foley B.T."/>
            <person name="Detter J.C."/>
            <person name="Munk A.C."/>
            <person name="Bruce D.C."/>
            <person name="Doggett N.A."/>
            <person name="Smith L.A."/>
            <person name="Marks J.D."/>
            <person name="Xie G."/>
            <person name="Brettin T.S."/>
        </authorList>
    </citation>
    <scope>NUCLEOTIDE SEQUENCE [LARGE SCALE GENOMIC DNA]</scope>
    <source>
        <strain evidence="2">Okra / Type B1</strain>
    </source>
</reference>
<gene>
    <name evidence="1" type="ordered locus">CLD_2635</name>
</gene>
<evidence type="ECO:0000313" key="2">
    <source>
        <dbReference type="Proteomes" id="UP000008541"/>
    </source>
</evidence>
<accession>B1IN84</accession>
<dbReference type="Proteomes" id="UP000008541">
    <property type="component" value="Chromosome"/>
</dbReference>
<proteinExistence type="predicted"/>
<dbReference type="KEGG" id="cbb:CLD_2635"/>
<organism evidence="1 2">
    <name type="scientific">Clostridium botulinum (strain Okra / Type B1)</name>
    <dbReference type="NCBI Taxonomy" id="498213"/>
    <lineage>
        <taxon>Bacteria</taxon>
        <taxon>Bacillati</taxon>
        <taxon>Bacillota</taxon>
        <taxon>Clostridia</taxon>
        <taxon>Eubacteriales</taxon>
        <taxon>Clostridiaceae</taxon>
        <taxon>Clostridium</taxon>
    </lineage>
</organism>
<dbReference type="AlphaFoldDB" id="B1IN84"/>
<dbReference type="EMBL" id="CP000939">
    <property type="protein sequence ID" value="ACA45552.1"/>
    <property type="molecule type" value="Genomic_DNA"/>
</dbReference>
<sequence>MQEENSNAFDFILIVQKRNCFIWIIPGERLLALYLNVIR</sequence>
<name>B1IN84_CLOBK</name>